<evidence type="ECO:0008006" key="3">
    <source>
        <dbReference type="Google" id="ProtNLM"/>
    </source>
</evidence>
<dbReference type="Proteomes" id="UP000231503">
    <property type="component" value="Unassembled WGS sequence"/>
</dbReference>
<dbReference type="AlphaFoldDB" id="A0A2H0TF23"/>
<dbReference type="EMBL" id="PFCO01000008">
    <property type="protein sequence ID" value="PIR69415.1"/>
    <property type="molecule type" value="Genomic_DNA"/>
</dbReference>
<name>A0A2H0TF23_9BACT</name>
<gene>
    <name evidence="1" type="ORF">COU47_03530</name>
</gene>
<organism evidence="1 2">
    <name type="scientific">Candidatus Niyogibacteria bacterium CG10_big_fil_rev_8_21_14_0_10_46_36</name>
    <dbReference type="NCBI Taxonomy" id="1974726"/>
    <lineage>
        <taxon>Bacteria</taxon>
        <taxon>Candidatus Niyogiibacteriota</taxon>
    </lineage>
</organism>
<proteinExistence type="predicted"/>
<evidence type="ECO:0000313" key="1">
    <source>
        <dbReference type="EMBL" id="PIR69415.1"/>
    </source>
</evidence>
<sequence>MKKIVIVLYMGCLYAVFAFSLFCANTSFRGDAKTAVIFIDKELTFQGYVPAFLRAQYELYYFYAQGYRARIVFRADETIIKEFLLDNKIHALSYFGHASFPAIAGLGAGDWQAALYNGYVEKYEHLGLASDDAERLADVQSRNFGLDIVRNNSCYSLAGTALARLFVQSGGVYYGSKGYYFPTPTYRSDTSMFLEQYNVP</sequence>
<reference evidence="2" key="1">
    <citation type="submission" date="2017-09" db="EMBL/GenBank/DDBJ databases">
        <title>Depth-based differentiation of microbial function through sediment-hosted aquifers and enrichment of novel symbionts in the deep terrestrial subsurface.</title>
        <authorList>
            <person name="Probst A.J."/>
            <person name="Ladd B."/>
            <person name="Jarett J.K."/>
            <person name="Geller-Mcgrath D.E."/>
            <person name="Sieber C.M.K."/>
            <person name="Emerson J.B."/>
            <person name="Anantharaman K."/>
            <person name="Thomas B.C."/>
            <person name="Malmstrom R."/>
            <person name="Stieglmeier M."/>
            <person name="Klingl A."/>
            <person name="Woyke T."/>
            <person name="Ryan C.M."/>
            <person name="Banfield J.F."/>
        </authorList>
    </citation>
    <scope>NUCLEOTIDE SEQUENCE [LARGE SCALE GENOMIC DNA]</scope>
</reference>
<protein>
    <recommendedName>
        <fullName evidence="3">Gingipain domain-containing protein</fullName>
    </recommendedName>
</protein>
<comment type="caution">
    <text evidence="1">The sequence shown here is derived from an EMBL/GenBank/DDBJ whole genome shotgun (WGS) entry which is preliminary data.</text>
</comment>
<accession>A0A2H0TF23</accession>
<evidence type="ECO:0000313" key="2">
    <source>
        <dbReference type="Proteomes" id="UP000231503"/>
    </source>
</evidence>